<protein>
    <recommendedName>
        <fullName evidence="4">Alginate lyase</fullName>
    </recommendedName>
</protein>
<dbReference type="SMART" id="SM00710">
    <property type="entry name" value="PbH1"/>
    <property type="match status" value="6"/>
</dbReference>
<dbReference type="Pfam" id="PF14592">
    <property type="entry name" value="Chondroitinas_B"/>
    <property type="match status" value="1"/>
</dbReference>
<accession>A0A2S1LMY0</accession>
<organism evidence="2 3">
    <name type="scientific">Flavobacterium kingsejongi</name>
    <dbReference type="NCBI Taxonomy" id="1678728"/>
    <lineage>
        <taxon>Bacteria</taxon>
        <taxon>Pseudomonadati</taxon>
        <taxon>Bacteroidota</taxon>
        <taxon>Flavobacteriia</taxon>
        <taxon>Flavobacteriales</taxon>
        <taxon>Flavobacteriaceae</taxon>
        <taxon>Flavobacterium</taxon>
    </lineage>
</organism>
<dbReference type="CDD" id="cd14251">
    <property type="entry name" value="PL-6"/>
    <property type="match status" value="1"/>
</dbReference>
<dbReference type="Proteomes" id="UP000244677">
    <property type="component" value="Chromosome"/>
</dbReference>
<dbReference type="SUPFAM" id="SSF51126">
    <property type="entry name" value="Pectin lyase-like"/>
    <property type="match status" value="2"/>
</dbReference>
<evidence type="ECO:0000256" key="1">
    <source>
        <dbReference type="SAM" id="MobiDB-lite"/>
    </source>
</evidence>
<dbReference type="EMBL" id="CP020919">
    <property type="protein sequence ID" value="AWG25021.1"/>
    <property type="molecule type" value="Genomic_DNA"/>
</dbReference>
<dbReference type="InterPro" id="IPR012334">
    <property type="entry name" value="Pectin_lyas_fold"/>
</dbReference>
<reference evidence="2 3" key="1">
    <citation type="submission" date="2017-04" db="EMBL/GenBank/DDBJ databases">
        <title>Complete genome sequence of Flavobacterium kingsejong AJ004.</title>
        <authorList>
            <person name="Lee P.C."/>
        </authorList>
    </citation>
    <scope>NUCLEOTIDE SEQUENCE [LARGE SCALE GENOMIC DNA]</scope>
    <source>
        <strain evidence="2 3">AJ004</strain>
    </source>
</reference>
<dbReference type="RefSeq" id="WP_108736643.1">
    <property type="nucleotide sequence ID" value="NZ_CP020919.1"/>
</dbReference>
<gene>
    <name evidence="2" type="ORF">FK004_07145</name>
</gene>
<evidence type="ECO:0000313" key="2">
    <source>
        <dbReference type="EMBL" id="AWG25021.1"/>
    </source>
</evidence>
<dbReference type="Gene3D" id="2.160.20.10">
    <property type="entry name" value="Single-stranded right-handed beta-helix, Pectin lyase-like"/>
    <property type="match status" value="2"/>
</dbReference>
<keyword evidence="3" id="KW-1185">Reference proteome</keyword>
<dbReference type="InterPro" id="IPR006626">
    <property type="entry name" value="PbH1"/>
</dbReference>
<dbReference type="InterPro" id="IPR011050">
    <property type="entry name" value="Pectin_lyase_fold/virulence"/>
</dbReference>
<dbReference type="AlphaFoldDB" id="A0A2S1LMY0"/>
<name>A0A2S1LMY0_9FLAO</name>
<feature type="region of interest" description="Disordered" evidence="1">
    <location>
        <begin position="745"/>
        <end position="766"/>
    </location>
</feature>
<dbReference type="InterPro" id="IPR039513">
    <property type="entry name" value="PL-6"/>
</dbReference>
<proteinExistence type="predicted"/>
<sequence length="766" mass="84178">MSVKYSPIFIMVLLLLSGIKAIAAEIRVANGKELEAAIAAAKPGDRIIMRDGIWKDTTIRFNAIGTEKDSIVLEAQTAGKVILSGNSSLKVSGTYLVTRGLWFKDGYSKYVITFSDKEKNALHSRVTNCAITDYNPSLKTETNHWIELWGKNNRVDHCTVSGKTNEGCTLVVWLKGVENHENYHRIDHNYFGERPPLGSNGGETIRIGTSHNSMFRSNTIVEWNTFEKCSGEVEIISNKSCNNTYRNNLFLESQGSMVFRHGNDCLVENNIFMGNNRPYTGGVRIINEGHTVRNNYFMGLTGQDFRGSLVLMNGVPNSPLNRYNQVKNATVTKNVFYNCSAFQLGAGSDEERTLPPITSVLSDNIIYTTTAVAPMAVYTDIKGIDFKNNILDSPYSKSINGFTAKKLKWKNQNGIFVPQGHDGIDFSVFQAVLKTVTGTNWKVKDKSTYGTKEVVIPVVPGVGTLEKALKKAKGPTRLVLAAGQYVIQEPLVILGTVTISGSTAKSQPIVHYEAKVKNDGPMIRMETGARLQLEAVTIEGKQNPALRYVISSPVENTPGSYSIFMNKVQVSGFRNTGSAIFKAEKGTFADTLQITNSRFTDNNIGLELAAEKEDKGTYNAENVILKNTVFANFNRSVLDYYRGGNDESTIGGNLVVDHCVFTKIGTQKEDQVIASTGIVNVRIANSVFTENKNIPLQLKGKNNTLTHSVFFNSGTVKTSTNAVVSELQFDKPQYDDTANFTLSPTSPLKNAGSDGKNIGIIDPKNE</sequence>
<dbReference type="OrthoDB" id="6475864at2"/>
<dbReference type="KEGG" id="fki:FK004_07145"/>
<evidence type="ECO:0008006" key="4">
    <source>
        <dbReference type="Google" id="ProtNLM"/>
    </source>
</evidence>
<evidence type="ECO:0000313" key="3">
    <source>
        <dbReference type="Proteomes" id="UP000244677"/>
    </source>
</evidence>